<dbReference type="Proteomes" id="UP001165524">
    <property type="component" value="Unassembled WGS sequence"/>
</dbReference>
<gene>
    <name evidence="11" type="ORF">MU846_11585</name>
</gene>
<keyword evidence="3" id="KW-0479">Metal-binding</keyword>
<evidence type="ECO:0000256" key="6">
    <source>
        <dbReference type="ARBA" id="ARBA00023014"/>
    </source>
</evidence>
<evidence type="ECO:0000256" key="2">
    <source>
        <dbReference type="ARBA" id="ARBA00022714"/>
    </source>
</evidence>
<comment type="caution">
    <text evidence="11">The sequence shown here is derived from an EMBL/GenBank/DDBJ whole genome shotgun (WGS) entry which is preliminary data.</text>
</comment>
<dbReference type="Pfam" id="PF04324">
    <property type="entry name" value="Fer2_BFD"/>
    <property type="match status" value="1"/>
</dbReference>
<keyword evidence="6" id="KW-0411">Iron-sulfur</keyword>
<evidence type="ECO:0000256" key="9">
    <source>
        <dbReference type="ARBA" id="ARBA00046332"/>
    </source>
</evidence>
<dbReference type="Gene3D" id="1.10.10.1100">
    <property type="entry name" value="BFD-like [2Fe-2S]-binding domain"/>
    <property type="match status" value="1"/>
</dbReference>
<keyword evidence="12" id="KW-1185">Reference proteome</keyword>
<dbReference type="CDD" id="cd19945">
    <property type="entry name" value="Fer2_BFD"/>
    <property type="match status" value="1"/>
</dbReference>
<accession>A0ABT0E9E1</accession>
<dbReference type="PANTHER" id="PTHR37424:SF1">
    <property type="entry name" value="BACTERIOFERRITIN-ASSOCIATED FERREDOXIN"/>
    <property type="match status" value="1"/>
</dbReference>
<evidence type="ECO:0000256" key="8">
    <source>
        <dbReference type="ARBA" id="ARBA00039386"/>
    </source>
</evidence>
<evidence type="ECO:0000256" key="3">
    <source>
        <dbReference type="ARBA" id="ARBA00022723"/>
    </source>
</evidence>
<dbReference type="InterPro" id="IPR041854">
    <property type="entry name" value="BFD-like_2Fe2S-bd_dom_sf"/>
</dbReference>
<evidence type="ECO:0000259" key="10">
    <source>
        <dbReference type="Pfam" id="PF04324"/>
    </source>
</evidence>
<evidence type="ECO:0000256" key="1">
    <source>
        <dbReference type="ARBA" id="ARBA00022448"/>
    </source>
</evidence>
<evidence type="ECO:0000313" key="12">
    <source>
        <dbReference type="Proteomes" id="UP001165524"/>
    </source>
</evidence>
<keyword evidence="2" id="KW-0001">2Fe-2S</keyword>
<name>A0ABT0E9E1_9GAMM</name>
<dbReference type="EMBL" id="JALKII010000008">
    <property type="protein sequence ID" value="MCK0538353.1"/>
    <property type="molecule type" value="Genomic_DNA"/>
</dbReference>
<reference evidence="11" key="1">
    <citation type="submission" date="2022-04" db="EMBL/GenBank/DDBJ databases">
        <title>Alcanivorax sp. CY1518 draft genome sequence.</title>
        <authorList>
            <person name="Zhao G."/>
            <person name="An M."/>
        </authorList>
    </citation>
    <scope>NUCLEOTIDE SEQUENCE</scope>
    <source>
        <strain evidence="11">CY1518</strain>
    </source>
</reference>
<evidence type="ECO:0000313" key="11">
    <source>
        <dbReference type="EMBL" id="MCK0538353.1"/>
    </source>
</evidence>
<keyword evidence="5" id="KW-0408">Iron</keyword>
<comment type="similarity">
    <text evidence="9">Belongs to the Bfd family.</text>
</comment>
<dbReference type="InterPro" id="IPR052371">
    <property type="entry name" value="BFD-associated_ferredoxin"/>
</dbReference>
<organism evidence="11 12">
    <name type="scientific">Alcanivorax quisquiliarum</name>
    <dbReference type="NCBI Taxonomy" id="2933565"/>
    <lineage>
        <taxon>Bacteria</taxon>
        <taxon>Pseudomonadati</taxon>
        <taxon>Pseudomonadota</taxon>
        <taxon>Gammaproteobacteria</taxon>
        <taxon>Oceanospirillales</taxon>
        <taxon>Alcanivoracaceae</taxon>
        <taxon>Alcanivorax</taxon>
    </lineage>
</organism>
<proteinExistence type="inferred from homology"/>
<evidence type="ECO:0000256" key="5">
    <source>
        <dbReference type="ARBA" id="ARBA00023004"/>
    </source>
</evidence>
<dbReference type="PANTHER" id="PTHR37424">
    <property type="entry name" value="BACTERIOFERRITIN-ASSOCIATED FERREDOXIN"/>
    <property type="match status" value="1"/>
</dbReference>
<dbReference type="RefSeq" id="WP_246952912.1">
    <property type="nucleotide sequence ID" value="NZ_JALKII010000008.1"/>
</dbReference>
<evidence type="ECO:0000256" key="4">
    <source>
        <dbReference type="ARBA" id="ARBA00022982"/>
    </source>
</evidence>
<sequence>MYVCLCKGITDGQIRDAVHQGCDSLRDLRRELGVASQCGKCARQAREEIRSARAEAAAQVYVARQAEPVMFIPQPA</sequence>
<keyword evidence="4" id="KW-0249">Electron transport</keyword>
<feature type="domain" description="BFD-like [2Fe-2S]-binding" evidence="10">
    <location>
        <begin position="2"/>
        <end position="47"/>
    </location>
</feature>
<comment type="cofactor">
    <cofactor evidence="7">
        <name>[2Fe-2S] cluster</name>
        <dbReference type="ChEBI" id="CHEBI:190135"/>
    </cofactor>
</comment>
<dbReference type="InterPro" id="IPR007419">
    <property type="entry name" value="BFD-like_2Fe2S-bd_dom"/>
</dbReference>
<keyword evidence="1" id="KW-0813">Transport</keyword>
<evidence type="ECO:0000256" key="7">
    <source>
        <dbReference type="ARBA" id="ARBA00034078"/>
    </source>
</evidence>
<protein>
    <recommendedName>
        <fullName evidence="8">Bacterioferritin-associated ferredoxin</fullName>
    </recommendedName>
</protein>